<comment type="caution">
    <text evidence="3">The sequence shown here is derived from an EMBL/GenBank/DDBJ whole genome shotgun (WGS) entry which is preliminary data.</text>
</comment>
<dbReference type="FunFam" id="1.10.720.40:FF:000001">
    <property type="entry name" value="LEM domain containing 2, isoform CRA_a"/>
    <property type="match status" value="1"/>
</dbReference>
<evidence type="ECO:0000313" key="3">
    <source>
        <dbReference type="EMBL" id="CAB3381655.1"/>
    </source>
</evidence>
<dbReference type="PANTHER" id="PTHR12019:SF9">
    <property type="entry name" value="THYMOPOIETIN"/>
    <property type="match status" value="1"/>
</dbReference>
<dbReference type="AlphaFoldDB" id="A0A8S1DLZ7"/>
<reference evidence="3 4" key="1">
    <citation type="submission" date="2020-04" db="EMBL/GenBank/DDBJ databases">
        <authorList>
            <person name="Alioto T."/>
            <person name="Alioto T."/>
            <person name="Gomez Garrido J."/>
        </authorList>
    </citation>
    <scope>NUCLEOTIDE SEQUENCE [LARGE SCALE GENOMIC DNA]</scope>
</reference>
<evidence type="ECO:0000259" key="2">
    <source>
        <dbReference type="PROSITE" id="PS50954"/>
    </source>
</evidence>
<dbReference type="OrthoDB" id="8192354at2759"/>
<accession>A0A8S1DLZ7</accession>
<dbReference type="Pfam" id="PF03020">
    <property type="entry name" value="LEM"/>
    <property type="match status" value="1"/>
</dbReference>
<dbReference type="Proteomes" id="UP000494165">
    <property type="component" value="Unassembled WGS sequence"/>
</dbReference>
<dbReference type="SMART" id="SM00540">
    <property type="entry name" value="LEM"/>
    <property type="match status" value="1"/>
</dbReference>
<dbReference type="SUPFAM" id="SSF63451">
    <property type="entry name" value="LEM domain"/>
    <property type="match status" value="1"/>
</dbReference>
<keyword evidence="4" id="KW-1185">Reference proteome</keyword>
<name>A0A8S1DLZ7_9INSE</name>
<protein>
    <recommendedName>
        <fullName evidence="2">LEM domain-containing protein</fullName>
    </recommendedName>
</protein>
<dbReference type="InterPro" id="IPR011015">
    <property type="entry name" value="LEM/LEM-like_dom_sf"/>
</dbReference>
<organism evidence="3 4">
    <name type="scientific">Cloeon dipterum</name>
    <dbReference type="NCBI Taxonomy" id="197152"/>
    <lineage>
        <taxon>Eukaryota</taxon>
        <taxon>Metazoa</taxon>
        <taxon>Ecdysozoa</taxon>
        <taxon>Arthropoda</taxon>
        <taxon>Hexapoda</taxon>
        <taxon>Insecta</taxon>
        <taxon>Pterygota</taxon>
        <taxon>Palaeoptera</taxon>
        <taxon>Ephemeroptera</taxon>
        <taxon>Pisciforma</taxon>
        <taxon>Baetidae</taxon>
        <taxon>Cloeon</taxon>
    </lineage>
</organism>
<dbReference type="InterPro" id="IPR003887">
    <property type="entry name" value="LEM_dom"/>
</dbReference>
<dbReference type="PROSITE" id="PS50954">
    <property type="entry name" value="LEM"/>
    <property type="match status" value="1"/>
</dbReference>
<dbReference type="CDD" id="cd12940">
    <property type="entry name" value="LEM_LAP2_LEMD1"/>
    <property type="match status" value="1"/>
</dbReference>
<evidence type="ECO:0000256" key="1">
    <source>
        <dbReference type="SAM" id="MobiDB-lite"/>
    </source>
</evidence>
<proteinExistence type="predicted"/>
<dbReference type="Gene3D" id="1.10.720.40">
    <property type="match status" value="1"/>
</dbReference>
<evidence type="ECO:0000313" key="4">
    <source>
        <dbReference type="Proteomes" id="UP000494165"/>
    </source>
</evidence>
<dbReference type="InterPro" id="IPR051656">
    <property type="entry name" value="LEM_domain"/>
</dbReference>
<dbReference type="EMBL" id="CADEPI010000240">
    <property type="protein sequence ID" value="CAB3381655.1"/>
    <property type="molecule type" value="Genomic_DNA"/>
</dbReference>
<feature type="domain" description="LEM" evidence="2">
    <location>
        <begin position="1"/>
        <end position="45"/>
    </location>
</feature>
<sequence>MPHVERMNDEELQNELTERGFQCGPITATTRAVYQRKLLELRKQLPEKEKRQNKNDRQILSQKCDRESDRLGSLAARECDRLRAELEIALNGRRIAEEEVRRQMARTDDLRLHLVSRIDDIISANRKRTFDPDSP</sequence>
<dbReference type="PANTHER" id="PTHR12019">
    <property type="entry name" value="LAMINA-ASSOCIATED POLYPEPTIDE THYMOPOIETIN"/>
    <property type="match status" value="1"/>
</dbReference>
<gene>
    <name evidence="3" type="ORF">CLODIP_2_CD13433</name>
</gene>
<feature type="region of interest" description="Disordered" evidence="1">
    <location>
        <begin position="44"/>
        <end position="67"/>
    </location>
</feature>